<sequence length="82" mass="8630">MLRNWDHYGPSEKVGAACPQTASAPTGLGIKPPASPGPRPHGSAPVWGESAGRTQASPDPSGQQRERRVRAQCPPPRGRRGP</sequence>
<gene>
    <name evidence="2" type="ORF">BN2614_LOCUS1</name>
</gene>
<dbReference type="AlphaFoldDB" id="A0A9X9LQW0"/>
<feature type="region of interest" description="Disordered" evidence="1">
    <location>
        <begin position="1"/>
        <end position="82"/>
    </location>
</feature>
<comment type="caution">
    <text evidence="2">The sequence shown here is derived from an EMBL/GenBank/DDBJ whole genome shotgun (WGS) entry which is preliminary data.</text>
</comment>
<accession>A0A9X9LQW0</accession>
<reference evidence="2 3" key="1">
    <citation type="submission" date="2018-10" db="EMBL/GenBank/DDBJ databases">
        <authorList>
            <person name="Ekblom R."/>
            <person name="Jareborg N."/>
        </authorList>
    </citation>
    <scope>NUCLEOTIDE SEQUENCE [LARGE SCALE GENOMIC DNA]</scope>
    <source>
        <tissue evidence="2">Muscle</tissue>
    </source>
</reference>
<feature type="compositionally biased region" description="Polar residues" evidence="1">
    <location>
        <begin position="52"/>
        <end position="63"/>
    </location>
</feature>
<protein>
    <submittedName>
        <fullName evidence="2">Uncharacterized protein</fullName>
    </submittedName>
</protein>
<name>A0A9X9LQW0_GULGU</name>
<proteinExistence type="predicted"/>
<keyword evidence="3" id="KW-1185">Reference proteome</keyword>
<dbReference type="Proteomes" id="UP000269945">
    <property type="component" value="Unassembled WGS sequence"/>
</dbReference>
<organism evidence="2 3">
    <name type="scientific">Gulo gulo</name>
    <name type="common">Wolverine</name>
    <name type="synonym">Gluton</name>
    <dbReference type="NCBI Taxonomy" id="48420"/>
    <lineage>
        <taxon>Eukaryota</taxon>
        <taxon>Metazoa</taxon>
        <taxon>Chordata</taxon>
        <taxon>Craniata</taxon>
        <taxon>Vertebrata</taxon>
        <taxon>Euteleostomi</taxon>
        <taxon>Mammalia</taxon>
        <taxon>Eutheria</taxon>
        <taxon>Laurasiatheria</taxon>
        <taxon>Carnivora</taxon>
        <taxon>Caniformia</taxon>
        <taxon>Musteloidea</taxon>
        <taxon>Mustelidae</taxon>
        <taxon>Guloninae</taxon>
        <taxon>Gulo</taxon>
    </lineage>
</organism>
<evidence type="ECO:0000256" key="1">
    <source>
        <dbReference type="SAM" id="MobiDB-lite"/>
    </source>
</evidence>
<evidence type="ECO:0000313" key="2">
    <source>
        <dbReference type="EMBL" id="VCW79429.1"/>
    </source>
</evidence>
<feature type="compositionally biased region" description="Basic and acidic residues" evidence="1">
    <location>
        <begin position="1"/>
        <end position="10"/>
    </location>
</feature>
<feature type="non-terminal residue" evidence="2">
    <location>
        <position position="82"/>
    </location>
</feature>
<dbReference type="EMBL" id="CYRY02011992">
    <property type="protein sequence ID" value="VCW79429.1"/>
    <property type="molecule type" value="Genomic_DNA"/>
</dbReference>
<evidence type="ECO:0000313" key="3">
    <source>
        <dbReference type="Proteomes" id="UP000269945"/>
    </source>
</evidence>